<protein>
    <submittedName>
        <fullName evidence="2">Aminoglycoside phosphotransferase</fullName>
    </submittedName>
</protein>
<reference evidence="3" key="1">
    <citation type="submission" date="2017-02" db="EMBL/GenBank/DDBJ databases">
        <authorList>
            <person name="Dridi B."/>
        </authorList>
    </citation>
    <scope>NUCLEOTIDE SEQUENCE [LARGE SCALE GENOMIC DNA]</scope>
    <source>
        <strain evidence="3">EB411</strain>
    </source>
</reference>
<proteinExistence type="predicted"/>
<dbReference type="InterPro" id="IPR051678">
    <property type="entry name" value="AGP_Transferase"/>
</dbReference>
<dbReference type="Gene3D" id="1.10.510.10">
    <property type="entry name" value="Transferase(Phosphotransferase) domain 1"/>
    <property type="match status" value="1"/>
</dbReference>
<evidence type="ECO:0000259" key="1">
    <source>
        <dbReference type="Pfam" id="PF01636"/>
    </source>
</evidence>
<dbReference type="Pfam" id="PF01636">
    <property type="entry name" value="APH"/>
    <property type="match status" value="1"/>
</dbReference>
<dbReference type="SUPFAM" id="SSF56112">
    <property type="entry name" value="Protein kinase-like (PK-like)"/>
    <property type="match status" value="1"/>
</dbReference>
<gene>
    <name evidence="2" type="ORF">FM119_10240</name>
</gene>
<evidence type="ECO:0000313" key="3">
    <source>
        <dbReference type="Proteomes" id="UP000196778"/>
    </source>
</evidence>
<feature type="domain" description="Aminoglycoside phosphotransferase" evidence="1">
    <location>
        <begin position="41"/>
        <end position="278"/>
    </location>
</feature>
<sequence length="346" mass="37498">MSAPALRSPGTAEAWVSGIDAALAAYGLTERAVDSRLVSLSENASYIVELSGGERIVVRLHRPGYRRLAEIEGELAWISALRSAGVVDTPAIRPSATGSPVASFRNADGHTQHAVVFEFVEGTSPDSGDPSVMTAVFARLGGLTARLHRHAMEWNAPAGFERMEWTLDTAIGEASAWASWRSNREVDDATRELLERVEQRVRTDIADYEARGGRTALLHGDLPVTNLLLHGDRLTVIDFDDAGTAWLMWDLACALSFIESDPAVPQLVEAWIGGYAAAGELRAEDLAVIPALVMLRRLLLVGWMESRQGTPEHTAMVGSYVPDTVRIGSAYLDGRFLTDVVDHAGR</sequence>
<organism evidence="2 3">
    <name type="scientific">Mycetocola reblochoni REB411</name>
    <dbReference type="NCBI Taxonomy" id="1255698"/>
    <lineage>
        <taxon>Bacteria</taxon>
        <taxon>Bacillati</taxon>
        <taxon>Actinomycetota</taxon>
        <taxon>Actinomycetes</taxon>
        <taxon>Micrococcales</taxon>
        <taxon>Microbacteriaceae</taxon>
        <taxon>Mycetocola</taxon>
    </lineage>
</organism>
<dbReference type="PANTHER" id="PTHR21310:SF15">
    <property type="entry name" value="AMINOGLYCOSIDE PHOSPHOTRANSFERASE DOMAIN-CONTAINING PROTEIN"/>
    <property type="match status" value="1"/>
</dbReference>
<dbReference type="RefSeq" id="WP_087137799.1">
    <property type="nucleotide sequence ID" value="NZ_FUKR01000057.1"/>
</dbReference>
<dbReference type="AlphaFoldDB" id="A0A1R4JYD4"/>
<name>A0A1R4JYD4_9MICO</name>
<dbReference type="Proteomes" id="UP000196778">
    <property type="component" value="Unassembled WGS sequence"/>
</dbReference>
<dbReference type="Gene3D" id="3.30.200.70">
    <property type="match status" value="1"/>
</dbReference>
<dbReference type="OrthoDB" id="241498at2"/>
<dbReference type="Gene3D" id="1.20.1270.170">
    <property type="match status" value="1"/>
</dbReference>
<dbReference type="InterPro" id="IPR011009">
    <property type="entry name" value="Kinase-like_dom_sf"/>
</dbReference>
<evidence type="ECO:0000313" key="2">
    <source>
        <dbReference type="EMBL" id="SJN37090.1"/>
    </source>
</evidence>
<dbReference type="GO" id="GO:0016740">
    <property type="term" value="F:transferase activity"/>
    <property type="evidence" value="ECO:0007669"/>
    <property type="project" value="UniProtKB-KW"/>
</dbReference>
<accession>A0A1R4JYD4</accession>
<dbReference type="EMBL" id="FUKR01000057">
    <property type="protein sequence ID" value="SJN37090.1"/>
    <property type="molecule type" value="Genomic_DNA"/>
</dbReference>
<dbReference type="PANTHER" id="PTHR21310">
    <property type="entry name" value="AMINOGLYCOSIDE PHOSPHOTRANSFERASE-RELATED-RELATED"/>
    <property type="match status" value="1"/>
</dbReference>
<keyword evidence="3" id="KW-1185">Reference proteome</keyword>
<keyword evidence="2" id="KW-0808">Transferase</keyword>
<dbReference type="InterPro" id="IPR002575">
    <property type="entry name" value="Aminoglycoside_PTrfase"/>
</dbReference>